<dbReference type="AlphaFoldDB" id="A0AAN9THW1"/>
<keyword evidence="2" id="KW-1185">Reference proteome</keyword>
<dbReference type="Proteomes" id="UP001367676">
    <property type="component" value="Unassembled WGS sequence"/>
</dbReference>
<proteinExistence type="predicted"/>
<dbReference type="EMBL" id="JBBCAQ010000037">
    <property type="protein sequence ID" value="KAK7573832.1"/>
    <property type="molecule type" value="Genomic_DNA"/>
</dbReference>
<comment type="caution">
    <text evidence="1">The sequence shown here is derived from an EMBL/GenBank/DDBJ whole genome shotgun (WGS) entry which is preliminary data.</text>
</comment>
<organism evidence="1 2">
    <name type="scientific">Parthenolecanium corni</name>
    <dbReference type="NCBI Taxonomy" id="536013"/>
    <lineage>
        <taxon>Eukaryota</taxon>
        <taxon>Metazoa</taxon>
        <taxon>Ecdysozoa</taxon>
        <taxon>Arthropoda</taxon>
        <taxon>Hexapoda</taxon>
        <taxon>Insecta</taxon>
        <taxon>Pterygota</taxon>
        <taxon>Neoptera</taxon>
        <taxon>Paraneoptera</taxon>
        <taxon>Hemiptera</taxon>
        <taxon>Sternorrhyncha</taxon>
        <taxon>Coccoidea</taxon>
        <taxon>Coccidae</taxon>
        <taxon>Parthenolecanium</taxon>
    </lineage>
</organism>
<reference evidence="1 2" key="1">
    <citation type="submission" date="2024-03" db="EMBL/GenBank/DDBJ databases">
        <title>Adaptation during the transition from Ophiocordyceps entomopathogen to insect associate is accompanied by gene loss and intensified selection.</title>
        <authorList>
            <person name="Ward C.M."/>
            <person name="Onetto C.A."/>
            <person name="Borneman A.R."/>
        </authorList>
    </citation>
    <scope>NUCLEOTIDE SEQUENCE [LARGE SCALE GENOMIC DNA]</scope>
    <source>
        <strain evidence="1">AWRI1</strain>
        <tissue evidence="1">Single Adult Female</tissue>
    </source>
</reference>
<evidence type="ECO:0000313" key="1">
    <source>
        <dbReference type="EMBL" id="KAK7573832.1"/>
    </source>
</evidence>
<sequence length="44" mass="5031">MCQSKVISYISLTPLLVLNPEAFELEEQPQDYVVSQKDSFCSYS</sequence>
<gene>
    <name evidence="1" type="ORF">V9T40_011023</name>
</gene>
<evidence type="ECO:0000313" key="2">
    <source>
        <dbReference type="Proteomes" id="UP001367676"/>
    </source>
</evidence>
<accession>A0AAN9THW1</accession>
<name>A0AAN9THW1_9HEMI</name>
<protein>
    <submittedName>
        <fullName evidence="1">Uncharacterized protein</fullName>
    </submittedName>
</protein>